<name>A0A2U8WKG9_9HYPH</name>
<dbReference type="EMBL" id="CP029553">
    <property type="protein sequence ID" value="AWN46589.1"/>
    <property type="molecule type" value="Genomic_DNA"/>
</dbReference>
<dbReference type="Proteomes" id="UP000245444">
    <property type="component" value="Chromosome"/>
</dbReference>
<evidence type="ECO:0000313" key="1">
    <source>
        <dbReference type="EMBL" id="AWN46589.1"/>
    </source>
</evidence>
<dbReference type="OrthoDB" id="463286at2"/>
<reference evidence="1 2" key="1">
    <citation type="submission" date="2018-05" db="EMBL/GenBank/DDBJ databases">
        <title>Complete Genome Sequence of Methylobacterium sp. 17Sr1-28.</title>
        <authorList>
            <person name="Srinivasan S."/>
        </authorList>
    </citation>
    <scope>NUCLEOTIDE SEQUENCE [LARGE SCALE GENOMIC DNA]</scope>
    <source>
        <strain evidence="1 2">17Sr1-28</strain>
    </source>
</reference>
<protein>
    <submittedName>
        <fullName evidence="1">Calmodulin</fullName>
    </submittedName>
</protein>
<keyword evidence="2" id="KW-1185">Reference proteome</keyword>
<proteinExistence type="predicted"/>
<evidence type="ECO:0000313" key="2">
    <source>
        <dbReference type="Proteomes" id="UP000245444"/>
    </source>
</evidence>
<gene>
    <name evidence="1" type="ORF">DK419_09925</name>
</gene>
<accession>A0A2U8WKG9</accession>
<dbReference type="RefSeq" id="WP_109958933.1">
    <property type="nucleotide sequence ID" value="NZ_CP029553.1"/>
</dbReference>
<dbReference type="Pfam" id="PF13563">
    <property type="entry name" value="2_5_RNA_ligase2"/>
    <property type="match status" value="1"/>
</dbReference>
<dbReference type="SUPFAM" id="SSF55144">
    <property type="entry name" value="LigT-like"/>
    <property type="match status" value="1"/>
</dbReference>
<organism evidence="1 2">
    <name type="scientific">Methylobacterium terrae</name>
    <dbReference type="NCBI Taxonomy" id="2202827"/>
    <lineage>
        <taxon>Bacteria</taxon>
        <taxon>Pseudomonadati</taxon>
        <taxon>Pseudomonadota</taxon>
        <taxon>Alphaproteobacteria</taxon>
        <taxon>Hyphomicrobiales</taxon>
        <taxon>Methylobacteriaceae</taxon>
        <taxon>Methylobacterium</taxon>
    </lineage>
</organism>
<dbReference type="Gene3D" id="3.90.1140.10">
    <property type="entry name" value="Cyclic phosphodiesterase"/>
    <property type="match status" value="1"/>
</dbReference>
<dbReference type="InterPro" id="IPR009097">
    <property type="entry name" value="Cyclic_Pdiesterase"/>
</dbReference>
<dbReference type="AlphaFoldDB" id="A0A2U8WKG9"/>
<dbReference type="KEGG" id="mtea:DK419_09925"/>
<sequence>MGFAISLRSDDPSAGIVRALWDVVQQFEDQPSMAILGYPPHITLAIYEGDVVGEDEVQRALDEASRNLGALTLTFDAISSFDGPPMVLWASPRPSVVLQKIHEAIHATINPTSCRMHYRPGMWKPHCTLGTQVRSDQREAALAYARNASGVFDVIFDALDCIYFPPIKPFDLRRLS</sequence>